<sequence length="161" mass="17736">MGMKRKVESTQNLSEPAVAYGVVNPASLLGLLGSNYATSTDFDLLNLARKGVSKKALVSLAKQISLTIQEVAGIMHISERTLQRYTPATLIKTEYAEKAIELAKLYERGTEVFGTIDNFNDWMKTPNYTLNGEAPLNLLDTSIGFDLIIQTLGRIEYGIFS</sequence>
<dbReference type="Pfam" id="PF09722">
    <property type="entry name" value="Xre_MbcA_ParS_C"/>
    <property type="match status" value="1"/>
</dbReference>
<dbReference type="InterPro" id="IPR024467">
    <property type="entry name" value="Xre/MbcA/ParS-like_toxin-bd"/>
</dbReference>
<evidence type="ECO:0000313" key="3">
    <source>
        <dbReference type="EMBL" id="TCD00824.1"/>
    </source>
</evidence>
<dbReference type="NCBIfam" id="TIGR02293">
    <property type="entry name" value="TAS_TIGR02293"/>
    <property type="match status" value="1"/>
</dbReference>
<accession>A0A4R0NNR9</accession>
<evidence type="ECO:0000259" key="2">
    <source>
        <dbReference type="Pfam" id="PF20432"/>
    </source>
</evidence>
<comment type="caution">
    <text evidence="3">The sequence shown here is derived from an EMBL/GenBank/DDBJ whole genome shotgun (WGS) entry which is preliminary data.</text>
</comment>
<dbReference type="Pfam" id="PF20432">
    <property type="entry name" value="Xre-like-HTH"/>
    <property type="match status" value="1"/>
</dbReference>
<dbReference type="OrthoDB" id="5770459at2"/>
<evidence type="ECO:0000313" key="4">
    <source>
        <dbReference type="Proteomes" id="UP000293347"/>
    </source>
</evidence>
<organism evidence="3 4">
    <name type="scientific">Pedobacter psychroterrae</name>
    <dbReference type="NCBI Taxonomy" id="2530453"/>
    <lineage>
        <taxon>Bacteria</taxon>
        <taxon>Pseudomonadati</taxon>
        <taxon>Bacteroidota</taxon>
        <taxon>Sphingobacteriia</taxon>
        <taxon>Sphingobacteriales</taxon>
        <taxon>Sphingobacteriaceae</taxon>
        <taxon>Pedobacter</taxon>
    </lineage>
</organism>
<dbReference type="InterPro" id="IPR011979">
    <property type="entry name" value="Antitox_Xre"/>
</dbReference>
<feature type="domain" description="Antitoxin Xre-like helix-turn-helix" evidence="2">
    <location>
        <begin position="44"/>
        <end position="103"/>
    </location>
</feature>
<dbReference type="GO" id="GO:0003677">
    <property type="term" value="F:DNA binding"/>
    <property type="evidence" value="ECO:0007669"/>
    <property type="project" value="InterPro"/>
</dbReference>
<proteinExistence type="predicted"/>
<dbReference type="EMBL" id="SJSL01000002">
    <property type="protein sequence ID" value="TCD00824.1"/>
    <property type="molecule type" value="Genomic_DNA"/>
</dbReference>
<evidence type="ECO:0000259" key="1">
    <source>
        <dbReference type="Pfam" id="PF09722"/>
    </source>
</evidence>
<gene>
    <name evidence="3" type="ORF">EZ437_08585</name>
</gene>
<dbReference type="Proteomes" id="UP000293347">
    <property type="component" value="Unassembled WGS sequence"/>
</dbReference>
<dbReference type="AlphaFoldDB" id="A0A4R0NNR9"/>
<protein>
    <submittedName>
        <fullName evidence="3">DUF2384 domain-containing protein</fullName>
    </submittedName>
</protein>
<feature type="domain" description="Antitoxin Xre/MbcA/ParS-like toxin-binding" evidence="1">
    <location>
        <begin position="109"/>
        <end position="158"/>
    </location>
</feature>
<reference evidence="3 4" key="1">
    <citation type="submission" date="2019-02" db="EMBL/GenBank/DDBJ databases">
        <title>Pedobacter sp. RP-1-14 sp. nov., isolated from Arctic soil.</title>
        <authorList>
            <person name="Dahal R.H."/>
        </authorList>
    </citation>
    <scope>NUCLEOTIDE SEQUENCE [LARGE SCALE GENOMIC DNA]</scope>
    <source>
        <strain evidence="3 4">RP-1-14</strain>
    </source>
</reference>
<name>A0A4R0NNR9_9SPHI</name>
<keyword evidence="4" id="KW-1185">Reference proteome</keyword>
<dbReference type="InterPro" id="IPR046847">
    <property type="entry name" value="Xre-like_HTH"/>
</dbReference>